<dbReference type="InterPro" id="IPR006861">
    <property type="entry name" value="HABP4_PAIRBP1-bd"/>
</dbReference>
<keyword evidence="4" id="KW-1185">Reference proteome</keyword>
<dbReference type="EMBL" id="MU155147">
    <property type="protein sequence ID" value="KAF9484060.1"/>
    <property type="molecule type" value="Genomic_DNA"/>
</dbReference>
<feature type="compositionally biased region" description="Polar residues" evidence="1">
    <location>
        <begin position="75"/>
        <end position="88"/>
    </location>
</feature>
<accession>A0A9P6D5I4</accession>
<dbReference type="Pfam" id="PF04774">
    <property type="entry name" value="HABP4_PAI-RBP1"/>
    <property type="match status" value="1"/>
</dbReference>
<feature type="region of interest" description="Disordered" evidence="1">
    <location>
        <begin position="60"/>
        <end position="94"/>
    </location>
</feature>
<protein>
    <recommendedName>
        <fullName evidence="2">Hyaluronan/mRNA-binding protein domain-containing protein</fullName>
    </recommendedName>
</protein>
<gene>
    <name evidence="3" type="ORF">BDN70DRAFT_798470</name>
</gene>
<dbReference type="OrthoDB" id="2562681at2759"/>
<comment type="caution">
    <text evidence="3">The sequence shown here is derived from an EMBL/GenBank/DDBJ whole genome shotgun (WGS) entry which is preliminary data.</text>
</comment>
<dbReference type="AlphaFoldDB" id="A0A9P6D5I4"/>
<feature type="domain" description="Hyaluronan/mRNA-binding protein" evidence="2">
    <location>
        <begin position="20"/>
        <end position="81"/>
    </location>
</feature>
<feature type="region of interest" description="Disordered" evidence="1">
    <location>
        <begin position="1"/>
        <end position="38"/>
    </location>
</feature>
<evidence type="ECO:0000259" key="2">
    <source>
        <dbReference type="Pfam" id="PF04774"/>
    </source>
</evidence>
<organism evidence="3 4">
    <name type="scientific">Pholiota conissans</name>
    <dbReference type="NCBI Taxonomy" id="109636"/>
    <lineage>
        <taxon>Eukaryota</taxon>
        <taxon>Fungi</taxon>
        <taxon>Dikarya</taxon>
        <taxon>Basidiomycota</taxon>
        <taxon>Agaricomycotina</taxon>
        <taxon>Agaricomycetes</taxon>
        <taxon>Agaricomycetidae</taxon>
        <taxon>Agaricales</taxon>
        <taxon>Agaricineae</taxon>
        <taxon>Strophariaceae</taxon>
        <taxon>Pholiota</taxon>
    </lineage>
</organism>
<reference evidence="3" key="1">
    <citation type="submission" date="2020-11" db="EMBL/GenBank/DDBJ databases">
        <authorList>
            <consortium name="DOE Joint Genome Institute"/>
            <person name="Ahrendt S."/>
            <person name="Riley R."/>
            <person name="Andreopoulos W."/>
            <person name="Labutti K."/>
            <person name="Pangilinan J."/>
            <person name="Ruiz-Duenas F.J."/>
            <person name="Barrasa J.M."/>
            <person name="Sanchez-Garcia M."/>
            <person name="Camarero S."/>
            <person name="Miyauchi S."/>
            <person name="Serrano A."/>
            <person name="Linde D."/>
            <person name="Babiker R."/>
            <person name="Drula E."/>
            <person name="Ayuso-Fernandez I."/>
            <person name="Pacheco R."/>
            <person name="Padilla G."/>
            <person name="Ferreira P."/>
            <person name="Barriuso J."/>
            <person name="Kellner H."/>
            <person name="Castanera R."/>
            <person name="Alfaro M."/>
            <person name="Ramirez L."/>
            <person name="Pisabarro A.G."/>
            <person name="Kuo A."/>
            <person name="Tritt A."/>
            <person name="Lipzen A."/>
            <person name="He G."/>
            <person name="Yan M."/>
            <person name="Ng V."/>
            <person name="Cullen D."/>
            <person name="Martin F."/>
            <person name="Rosso M.-N."/>
            <person name="Henrissat B."/>
            <person name="Hibbett D."/>
            <person name="Martinez A.T."/>
            <person name="Grigoriev I.V."/>
        </authorList>
    </citation>
    <scope>NUCLEOTIDE SEQUENCE</scope>
    <source>
        <strain evidence="3">CIRM-BRFM 674</strain>
    </source>
</reference>
<proteinExistence type="predicted"/>
<name>A0A9P6D5I4_9AGAR</name>
<evidence type="ECO:0000313" key="4">
    <source>
        <dbReference type="Proteomes" id="UP000807469"/>
    </source>
</evidence>
<dbReference type="Proteomes" id="UP000807469">
    <property type="component" value="Unassembled WGS sequence"/>
</dbReference>
<evidence type="ECO:0000313" key="3">
    <source>
        <dbReference type="EMBL" id="KAF9484060.1"/>
    </source>
</evidence>
<evidence type="ECO:0000256" key="1">
    <source>
        <dbReference type="SAM" id="MobiDB-lite"/>
    </source>
</evidence>
<sequence>MTRTARAAYPRAVNKDRSESRTGLYDMARKGGAGQHNWGSLADERQLESAALDDVILDEEETEEITPAQDLAAESPSSKSEMTRTISGGLSPEELEQARQFRKNALKAEIDLTAIARTSAAVVGSPH</sequence>